<evidence type="ECO:0000259" key="10">
    <source>
        <dbReference type="PROSITE" id="PS51194"/>
    </source>
</evidence>
<keyword evidence="4 7" id="KW-0067">ATP-binding</keyword>
<proteinExistence type="inferred from homology"/>
<keyword evidence="13" id="KW-1185">Reference proteome</keyword>
<dbReference type="CDD" id="cd18787">
    <property type="entry name" value="SF2_C_DEAD"/>
    <property type="match status" value="1"/>
</dbReference>
<evidence type="ECO:0000256" key="3">
    <source>
        <dbReference type="ARBA" id="ARBA00022806"/>
    </source>
</evidence>
<dbReference type="InterPro" id="IPR011545">
    <property type="entry name" value="DEAD/DEAH_box_helicase_dom"/>
</dbReference>
<protein>
    <submittedName>
        <fullName evidence="12">DEAD/DEAH box helicase</fullName>
        <ecNumber evidence="12">3.6.4.-</ecNumber>
    </submittedName>
</protein>
<dbReference type="PANTHER" id="PTHR47959">
    <property type="entry name" value="ATP-DEPENDENT RNA HELICASE RHLE-RELATED"/>
    <property type="match status" value="1"/>
</dbReference>
<dbReference type="InterPro" id="IPR000629">
    <property type="entry name" value="RNA-helicase_DEAD-box_CS"/>
</dbReference>
<evidence type="ECO:0000256" key="7">
    <source>
        <dbReference type="RuleBase" id="RU000492"/>
    </source>
</evidence>
<dbReference type="PROSITE" id="PS00039">
    <property type="entry name" value="DEAD_ATP_HELICASE"/>
    <property type="match status" value="1"/>
</dbReference>
<feature type="domain" description="Helicase C-terminal" evidence="10">
    <location>
        <begin position="230"/>
        <end position="379"/>
    </location>
</feature>
<organism evidence="12 13">
    <name type="scientific">Thiohalorhabdus methylotrophus</name>
    <dbReference type="NCBI Taxonomy" id="3242694"/>
    <lineage>
        <taxon>Bacteria</taxon>
        <taxon>Pseudomonadati</taxon>
        <taxon>Pseudomonadota</taxon>
        <taxon>Gammaproteobacteria</taxon>
        <taxon>Thiohalorhabdales</taxon>
        <taxon>Thiohalorhabdaceae</taxon>
        <taxon>Thiohalorhabdus</taxon>
    </lineage>
</organism>
<dbReference type="EC" id="3.6.4.-" evidence="12"/>
<feature type="compositionally biased region" description="Low complexity" evidence="8">
    <location>
        <begin position="383"/>
        <end position="394"/>
    </location>
</feature>
<dbReference type="InterPro" id="IPR050079">
    <property type="entry name" value="DEAD_box_RNA_helicase"/>
</dbReference>
<dbReference type="InterPro" id="IPR014001">
    <property type="entry name" value="Helicase_ATP-bd"/>
</dbReference>
<evidence type="ECO:0000259" key="11">
    <source>
        <dbReference type="PROSITE" id="PS51195"/>
    </source>
</evidence>
<dbReference type="InterPro" id="IPR027417">
    <property type="entry name" value="P-loop_NTPase"/>
</dbReference>
<dbReference type="CDD" id="cd00268">
    <property type="entry name" value="DEADc"/>
    <property type="match status" value="1"/>
</dbReference>
<evidence type="ECO:0000256" key="1">
    <source>
        <dbReference type="ARBA" id="ARBA00022741"/>
    </source>
</evidence>
<comment type="similarity">
    <text evidence="5 7">Belongs to the DEAD box helicase family.</text>
</comment>
<feature type="compositionally biased region" description="Basic and acidic residues" evidence="8">
    <location>
        <begin position="407"/>
        <end position="420"/>
    </location>
</feature>
<dbReference type="SUPFAM" id="SSF52540">
    <property type="entry name" value="P-loop containing nucleoside triphosphate hydrolases"/>
    <property type="match status" value="1"/>
</dbReference>
<dbReference type="GO" id="GO:0016787">
    <property type="term" value="F:hydrolase activity"/>
    <property type="evidence" value="ECO:0007669"/>
    <property type="project" value="UniProtKB-KW"/>
</dbReference>
<feature type="compositionally biased region" description="Gly residues" evidence="8">
    <location>
        <begin position="395"/>
        <end position="406"/>
    </location>
</feature>
<evidence type="ECO:0000313" key="13">
    <source>
        <dbReference type="Proteomes" id="UP001575181"/>
    </source>
</evidence>
<dbReference type="PROSITE" id="PS51192">
    <property type="entry name" value="HELICASE_ATP_BIND_1"/>
    <property type="match status" value="1"/>
</dbReference>
<keyword evidence="2 7" id="KW-0378">Hydrolase</keyword>
<name>A0ABV4TZN5_9GAMM</name>
<reference evidence="12 13" key="1">
    <citation type="submission" date="2024-08" db="EMBL/GenBank/DDBJ databases">
        <title>Whole-genome sequencing of halo(alkali)philic microorganisms from hypersaline lakes.</title>
        <authorList>
            <person name="Sorokin D.Y."/>
            <person name="Merkel A.Y."/>
            <person name="Messina E."/>
            <person name="Yakimov M."/>
        </authorList>
    </citation>
    <scope>NUCLEOTIDE SEQUENCE [LARGE SCALE GENOMIC DNA]</scope>
    <source>
        <strain evidence="12 13">Cl-TMA</strain>
    </source>
</reference>
<dbReference type="InterPro" id="IPR044742">
    <property type="entry name" value="DEAD/DEAH_RhlB"/>
</dbReference>
<dbReference type="SMART" id="SM00490">
    <property type="entry name" value="HELICc"/>
    <property type="match status" value="1"/>
</dbReference>
<dbReference type="Gene3D" id="3.40.50.300">
    <property type="entry name" value="P-loop containing nucleotide triphosphate hydrolases"/>
    <property type="match status" value="2"/>
</dbReference>
<dbReference type="Pfam" id="PF00271">
    <property type="entry name" value="Helicase_C"/>
    <property type="match status" value="1"/>
</dbReference>
<evidence type="ECO:0000256" key="6">
    <source>
        <dbReference type="PROSITE-ProRule" id="PRU00552"/>
    </source>
</evidence>
<keyword evidence="3 7" id="KW-0347">Helicase</keyword>
<dbReference type="PROSITE" id="PS51194">
    <property type="entry name" value="HELICASE_CTER"/>
    <property type="match status" value="1"/>
</dbReference>
<evidence type="ECO:0000313" key="12">
    <source>
        <dbReference type="EMBL" id="MFA9461993.1"/>
    </source>
</evidence>
<feature type="region of interest" description="Disordered" evidence="8">
    <location>
        <begin position="370"/>
        <end position="420"/>
    </location>
</feature>
<evidence type="ECO:0000256" key="4">
    <source>
        <dbReference type="ARBA" id="ARBA00022840"/>
    </source>
</evidence>
<dbReference type="Pfam" id="PF00270">
    <property type="entry name" value="DEAD"/>
    <property type="match status" value="1"/>
</dbReference>
<evidence type="ECO:0000259" key="9">
    <source>
        <dbReference type="PROSITE" id="PS51192"/>
    </source>
</evidence>
<accession>A0ABV4TZN5</accession>
<dbReference type="PROSITE" id="PS51195">
    <property type="entry name" value="Q_MOTIF"/>
    <property type="match status" value="1"/>
</dbReference>
<dbReference type="GO" id="GO:0004386">
    <property type="term" value="F:helicase activity"/>
    <property type="evidence" value="ECO:0007669"/>
    <property type="project" value="UniProtKB-KW"/>
</dbReference>
<comment type="caution">
    <text evidence="12">The sequence shown here is derived from an EMBL/GenBank/DDBJ whole genome shotgun (WGS) entry which is preliminary data.</text>
</comment>
<dbReference type="InterPro" id="IPR014014">
    <property type="entry name" value="RNA_helicase_DEAD_Q_motif"/>
</dbReference>
<dbReference type="PANTHER" id="PTHR47959:SF13">
    <property type="entry name" value="ATP-DEPENDENT RNA HELICASE RHLE"/>
    <property type="match status" value="1"/>
</dbReference>
<keyword evidence="1 7" id="KW-0547">Nucleotide-binding</keyword>
<dbReference type="EMBL" id="JBGUAW010000010">
    <property type="protein sequence ID" value="MFA9461993.1"/>
    <property type="molecule type" value="Genomic_DNA"/>
</dbReference>
<gene>
    <name evidence="12" type="ORF">ACERLL_14305</name>
</gene>
<dbReference type="RefSeq" id="WP_373656782.1">
    <property type="nucleotide sequence ID" value="NZ_JBGUAW010000010.1"/>
</dbReference>
<feature type="domain" description="DEAD-box RNA helicase Q" evidence="11">
    <location>
        <begin position="1"/>
        <end position="29"/>
    </location>
</feature>
<feature type="short sequence motif" description="Q motif" evidence="6">
    <location>
        <begin position="1"/>
        <end position="29"/>
    </location>
</feature>
<dbReference type="SMART" id="SM00487">
    <property type="entry name" value="DEXDc"/>
    <property type="match status" value="1"/>
</dbReference>
<evidence type="ECO:0000256" key="8">
    <source>
        <dbReference type="SAM" id="MobiDB-lite"/>
    </source>
</evidence>
<evidence type="ECO:0000256" key="2">
    <source>
        <dbReference type="ARBA" id="ARBA00022801"/>
    </source>
</evidence>
<dbReference type="Proteomes" id="UP001575181">
    <property type="component" value="Unassembled WGS sequence"/>
</dbReference>
<feature type="domain" description="Helicase ATP-binding" evidence="9">
    <location>
        <begin position="32"/>
        <end position="203"/>
    </location>
</feature>
<evidence type="ECO:0000256" key="5">
    <source>
        <dbReference type="ARBA" id="ARBA00038437"/>
    </source>
</evidence>
<sequence>MSFSSLGLSAGILSAVEAQGYSEPTPIQAEAIPAVLAGKDVMATAQTGTGKTAAFTLPVLHNLGGPQGSSPRVLVLTPTRELAGQVVESIGTYGKQSKVRTTSVYGGMPIGKQIGALKRGVDVLVATPGRLMDHMERGTVDLSKVETVVLDEADRMLDMGFIQPIEKILQAVPSQRQTLLFSATFSKAIRKLAERFLNEPERIEMARPNAAAEGVTQSAYLVDGNRKRDLLTHLIDSQDWGQVLVFTRTKRGADKLAEHLERQGVRSTAIHGDKTQGARTKALSSFKRQKVQALVATDVAARGLDIDSLPHVVNYELPDNAEDYVHRIGRTGRGGAEGNAVSLVCADERRQLNAIERVVDCRITTNVEDGFEPTAKQSSGPRRNGPNKGPQGQNRGNGRGGSGGRNNGDRSRGGQDRRRA</sequence>
<dbReference type="InterPro" id="IPR001650">
    <property type="entry name" value="Helicase_C-like"/>
</dbReference>